<evidence type="ECO:0000313" key="2">
    <source>
        <dbReference type="EMBL" id="KAJ8453134.1"/>
    </source>
</evidence>
<proteinExistence type="predicted"/>
<protein>
    <submittedName>
        <fullName evidence="2">Uncharacterized protein</fullName>
    </submittedName>
</protein>
<keyword evidence="3" id="KW-1185">Reference proteome</keyword>
<feature type="compositionally biased region" description="Low complexity" evidence="1">
    <location>
        <begin position="112"/>
        <end position="122"/>
    </location>
</feature>
<evidence type="ECO:0000313" key="3">
    <source>
        <dbReference type="Proteomes" id="UP001153076"/>
    </source>
</evidence>
<evidence type="ECO:0000256" key="1">
    <source>
        <dbReference type="SAM" id="MobiDB-lite"/>
    </source>
</evidence>
<sequence>MVHFSNFTSTEMAVEYVQETFRWPLRETLAQRPRPLSDDHLILCVSFDLGVATRYAQDSNISEMVQAIFHAIVVNENLDGVLDMCPAAAALGSFRVLVREHQVQAQTRLALSRGTSSSSSDSSSRHSSSEGASTSLSSHEGPSTLGKSVLKRKDRSPVEQIPEIIVEGPEFLGAPAHSDPQDGPGSHFPDPKVVPTLKRTAHEKQYFLPAGYTF</sequence>
<dbReference type="EMBL" id="JAKOGI010000001">
    <property type="protein sequence ID" value="KAJ8453134.1"/>
    <property type="molecule type" value="Genomic_DNA"/>
</dbReference>
<gene>
    <name evidence="2" type="ORF">Cgig2_008018</name>
</gene>
<dbReference type="Proteomes" id="UP001153076">
    <property type="component" value="Unassembled WGS sequence"/>
</dbReference>
<reference evidence="2" key="1">
    <citation type="submission" date="2022-04" db="EMBL/GenBank/DDBJ databases">
        <title>Carnegiea gigantea Genome sequencing and assembly v2.</title>
        <authorList>
            <person name="Copetti D."/>
            <person name="Sanderson M.J."/>
            <person name="Burquez A."/>
            <person name="Wojciechowski M.F."/>
        </authorList>
    </citation>
    <scope>NUCLEOTIDE SEQUENCE</scope>
    <source>
        <strain evidence="2">SGP5-SGP5p</strain>
        <tissue evidence="2">Aerial part</tissue>
    </source>
</reference>
<name>A0A9Q1QT30_9CARY</name>
<feature type="compositionally biased region" description="Low complexity" evidence="1">
    <location>
        <begin position="129"/>
        <end position="138"/>
    </location>
</feature>
<dbReference type="AlphaFoldDB" id="A0A9Q1QT30"/>
<accession>A0A9Q1QT30</accession>
<organism evidence="2 3">
    <name type="scientific">Carnegiea gigantea</name>
    <dbReference type="NCBI Taxonomy" id="171969"/>
    <lineage>
        <taxon>Eukaryota</taxon>
        <taxon>Viridiplantae</taxon>
        <taxon>Streptophyta</taxon>
        <taxon>Embryophyta</taxon>
        <taxon>Tracheophyta</taxon>
        <taxon>Spermatophyta</taxon>
        <taxon>Magnoliopsida</taxon>
        <taxon>eudicotyledons</taxon>
        <taxon>Gunneridae</taxon>
        <taxon>Pentapetalae</taxon>
        <taxon>Caryophyllales</taxon>
        <taxon>Cactineae</taxon>
        <taxon>Cactaceae</taxon>
        <taxon>Cactoideae</taxon>
        <taxon>Echinocereeae</taxon>
        <taxon>Carnegiea</taxon>
    </lineage>
</organism>
<feature type="region of interest" description="Disordered" evidence="1">
    <location>
        <begin position="107"/>
        <end position="193"/>
    </location>
</feature>
<comment type="caution">
    <text evidence="2">The sequence shown here is derived from an EMBL/GenBank/DDBJ whole genome shotgun (WGS) entry which is preliminary data.</text>
</comment>